<evidence type="ECO:0000313" key="3">
    <source>
        <dbReference type="EMBL" id="KAF5739733.1"/>
    </source>
</evidence>
<dbReference type="PANTHER" id="PTHR23160">
    <property type="entry name" value="SYNAPTONEMAL COMPLEX PROTEIN-RELATED"/>
    <property type="match status" value="1"/>
</dbReference>
<keyword evidence="1 2" id="KW-0175">Coiled coil</keyword>
<proteinExistence type="predicted"/>
<reference evidence="3 4" key="1">
    <citation type="journal article" date="2020" name="Nat. Commun.">
        <title>Genome of Tripterygium wilfordii and identification of cytochrome P450 involved in triptolide biosynthesis.</title>
        <authorList>
            <person name="Tu L."/>
            <person name="Su P."/>
            <person name="Zhang Z."/>
            <person name="Gao L."/>
            <person name="Wang J."/>
            <person name="Hu T."/>
            <person name="Zhou J."/>
            <person name="Zhang Y."/>
            <person name="Zhao Y."/>
            <person name="Liu Y."/>
            <person name="Song Y."/>
            <person name="Tong Y."/>
            <person name="Lu Y."/>
            <person name="Yang J."/>
            <person name="Xu C."/>
            <person name="Jia M."/>
            <person name="Peters R.J."/>
            <person name="Huang L."/>
            <person name="Gao W."/>
        </authorList>
    </citation>
    <scope>NUCLEOTIDE SEQUENCE [LARGE SCALE GENOMIC DNA]</scope>
    <source>
        <strain evidence="4">cv. XIE 37</strain>
        <tissue evidence="3">Leaf</tissue>
    </source>
</reference>
<accession>A0A7J7D084</accession>
<comment type="caution">
    <text evidence="3">The sequence shown here is derived from an EMBL/GenBank/DDBJ whole genome shotgun (WGS) entry which is preliminary data.</text>
</comment>
<organism evidence="3 4">
    <name type="scientific">Tripterygium wilfordii</name>
    <name type="common">Thunder God vine</name>
    <dbReference type="NCBI Taxonomy" id="458696"/>
    <lineage>
        <taxon>Eukaryota</taxon>
        <taxon>Viridiplantae</taxon>
        <taxon>Streptophyta</taxon>
        <taxon>Embryophyta</taxon>
        <taxon>Tracheophyta</taxon>
        <taxon>Spermatophyta</taxon>
        <taxon>Magnoliopsida</taxon>
        <taxon>eudicotyledons</taxon>
        <taxon>Gunneridae</taxon>
        <taxon>Pentapetalae</taxon>
        <taxon>rosids</taxon>
        <taxon>fabids</taxon>
        <taxon>Celastrales</taxon>
        <taxon>Celastraceae</taxon>
        <taxon>Tripterygium</taxon>
    </lineage>
</organism>
<keyword evidence="4" id="KW-1185">Reference proteome</keyword>
<sequence length="228" mass="25938">MQHLGFTSLKSHDRYKSLAGAATGSAKTSSISSRPSSDMISSGSFANLKLTAEKLVKEQATVKTYLEMATSKLKKSTELIHLLEEKLQNAFNENAKLKVKQKEDEKLWNGLESKFSSTKMLCDQLTETLKQLARQVQDAEKDKEFFKGKLSESSVAIDSLSQQMNNLSLKLGSAEEIIRNRDKELEEVKTEKDEIDKKYRDEQCQTADLMGEKGHWEIHYFVAIYIFR</sequence>
<name>A0A7J7D084_TRIWF</name>
<feature type="coiled-coil region" evidence="2">
    <location>
        <begin position="66"/>
        <end position="205"/>
    </location>
</feature>
<dbReference type="SUPFAM" id="SSF57997">
    <property type="entry name" value="Tropomyosin"/>
    <property type="match status" value="1"/>
</dbReference>
<dbReference type="InParanoid" id="A0A7J7D084"/>
<dbReference type="AlphaFoldDB" id="A0A7J7D084"/>
<evidence type="ECO:0000256" key="1">
    <source>
        <dbReference type="ARBA" id="ARBA00023054"/>
    </source>
</evidence>
<gene>
    <name evidence="3" type="ORF">HS088_TW12G00943</name>
</gene>
<dbReference type="PANTHER" id="PTHR23160:SF3">
    <property type="entry name" value="SYNAPTONEMAL COMPLEX PROTEIN 1-RELATED"/>
    <property type="match status" value="1"/>
</dbReference>
<evidence type="ECO:0000313" key="4">
    <source>
        <dbReference type="Proteomes" id="UP000593562"/>
    </source>
</evidence>
<dbReference type="Proteomes" id="UP000593562">
    <property type="component" value="Unassembled WGS sequence"/>
</dbReference>
<dbReference type="EMBL" id="JAAARO010000012">
    <property type="protein sequence ID" value="KAF5739733.1"/>
    <property type="molecule type" value="Genomic_DNA"/>
</dbReference>
<evidence type="ECO:0000256" key="2">
    <source>
        <dbReference type="SAM" id="Coils"/>
    </source>
</evidence>
<protein>
    <submittedName>
        <fullName evidence="3">Putative Ribosome-binding protein</fullName>
    </submittedName>
</protein>
<dbReference type="GO" id="GO:0007131">
    <property type="term" value="P:reciprocal meiotic recombination"/>
    <property type="evidence" value="ECO:0007669"/>
    <property type="project" value="TreeGrafter"/>
</dbReference>